<evidence type="ECO:0000313" key="2">
    <source>
        <dbReference type="EMBL" id="WJW65802.1"/>
    </source>
</evidence>
<accession>A0A8T7LWU1</accession>
<dbReference type="AlphaFoldDB" id="A0A8T7LWU1"/>
<proteinExistence type="predicted"/>
<reference evidence="2" key="2">
    <citation type="journal article" date="2024" name="Nature">
        <title>Anoxygenic phototroph of the Chloroflexota uses a type I reaction centre.</title>
        <authorList>
            <person name="Tsuji J.M."/>
            <person name="Shaw N.A."/>
            <person name="Nagashima S."/>
            <person name="Venkiteswaran J.J."/>
            <person name="Schiff S.L."/>
            <person name="Watanabe T."/>
            <person name="Fukui M."/>
            <person name="Hanada S."/>
            <person name="Tank M."/>
            <person name="Neufeld J.D."/>
        </authorList>
    </citation>
    <scope>NUCLEOTIDE SEQUENCE</scope>
    <source>
        <strain evidence="2">L227-S17</strain>
    </source>
</reference>
<gene>
    <name evidence="1" type="ORF">HXX08_11195</name>
    <name evidence="2" type="ORF">OZ401_001581</name>
</gene>
<organism evidence="1 3">
    <name type="scientific">Candidatus Chlorohelix allophototropha</name>
    <dbReference type="NCBI Taxonomy" id="3003348"/>
    <lineage>
        <taxon>Bacteria</taxon>
        <taxon>Bacillati</taxon>
        <taxon>Chloroflexota</taxon>
        <taxon>Chloroflexia</taxon>
        <taxon>Candidatus Chloroheliales</taxon>
        <taxon>Candidatus Chloroheliaceae</taxon>
        <taxon>Candidatus Chlorohelix</taxon>
    </lineage>
</organism>
<dbReference type="Proteomes" id="UP001431572">
    <property type="component" value="Chromosome 1"/>
</dbReference>
<keyword evidence="4" id="KW-1185">Reference proteome</keyword>
<evidence type="ECO:0000313" key="4">
    <source>
        <dbReference type="Proteomes" id="UP001431572"/>
    </source>
</evidence>
<sequence>MFSCENCGKPLSWRGGYGEDTDIWVCEDGHENLLEPRHYPDVIDSQGNPTEWYYFYQERQARRIAQIEAEIAEEERLNPRPVDDEIFY</sequence>
<reference evidence="1 3" key="1">
    <citation type="submission" date="2020-06" db="EMBL/GenBank/DDBJ databases">
        <title>Anoxygenic phototrophic Chloroflexota member uses a Type I reaction center.</title>
        <authorList>
            <person name="Tsuji J.M."/>
            <person name="Shaw N.A."/>
            <person name="Nagashima S."/>
            <person name="Venkiteswaran J."/>
            <person name="Schiff S.L."/>
            <person name="Hanada S."/>
            <person name="Tank M."/>
            <person name="Neufeld J.D."/>
        </authorList>
    </citation>
    <scope>NUCLEOTIDE SEQUENCE [LARGE SCALE GENOMIC DNA]</scope>
    <source>
        <strain evidence="1">L227-S17</strain>
    </source>
</reference>
<name>A0A8T7LWU1_9CHLR</name>
<evidence type="ECO:0000313" key="1">
    <source>
        <dbReference type="EMBL" id="NWJ46434.1"/>
    </source>
</evidence>
<dbReference type="Proteomes" id="UP000521676">
    <property type="component" value="Unassembled WGS sequence"/>
</dbReference>
<dbReference type="EMBL" id="CP128399">
    <property type="protein sequence ID" value="WJW65802.1"/>
    <property type="molecule type" value="Genomic_DNA"/>
</dbReference>
<dbReference type="EMBL" id="JACATZ010000001">
    <property type="protein sequence ID" value="NWJ46434.1"/>
    <property type="molecule type" value="Genomic_DNA"/>
</dbReference>
<dbReference type="RefSeq" id="WP_341467687.1">
    <property type="nucleotide sequence ID" value="NZ_CP128399.1"/>
</dbReference>
<evidence type="ECO:0000313" key="3">
    <source>
        <dbReference type="Proteomes" id="UP000521676"/>
    </source>
</evidence>
<protein>
    <submittedName>
        <fullName evidence="1">Uncharacterized protein</fullName>
    </submittedName>
</protein>